<feature type="transmembrane region" description="Helical" evidence="1">
    <location>
        <begin position="35"/>
        <end position="51"/>
    </location>
</feature>
<dbReference type="STRING" id="671072.PL9214650077"/>
<keyword evidence="3" id="KW-1185">Reference proteome</keyword>
<name>A0A1J1LQY7_9CYAN</name>
<sequence length="52" mass="5804">MLLFFMSVIIWAVLSITQGVVLFPLDVIGSLHLPHWISLVVILVVLSWCLGN</sequence>
<dbReference type="EMBL" id="CZDF01000172">
    <property type="protein sequence ID" value="CUR34638.1"/>
    <property type="molecule type" value="Genomic_DNA"/>
</dbReference>
<keyword evidence="1" id="KW-0812">Transmembrane</keyword>
<organism evidence="2 3">
    <name type="scientific">Planktothrix tepida PCC 9214</name>
    <dbReference type="NCBI Taxonomy" id="671072"/>
    <lineage>
        <taxon>Bacteria</taxon>
        <taxon>Bacillati</taxon>
        <taxon>Cyanobacteriota</taxon>
        <taxon>Cyanophyceae</taxon>
        <taxon>Oscillatoriophycideae</taxon>
        <taxon>Oscillatoriales</taxon>
        <taxon>Microcoleaceae</taxon>
        <taxon>Planktothrix</taxon>
    </lineage>
</organism>
<evidence type="ECO:0000313" key="3">
    <source>
        <dbReference type="Proteomes" id="UP000184315"/>
    </source>
</evidence>
<keyword evidence="1" id="KW-1133">Transmembrane helix</keyword>
<accession>A0A1J1LQY7</accession>
<reference evidence="3" key="1">
    <citation type="submission" date="2015-10" db="EMBL/GenBank/DDBJ databases">
        <authorList>
            <person name="Regsiter A."/>
            <person name="william w."/>
        </authorList>
    </citation>
    <scope>NUCLEOTIDE SEQUENCE [LARGE SCALE GENOMIC DNA]</scope>
</reference>
<proteinExistence type="predicted"/>
<evidence type="ECO:0000313" key="2">
    <source>
        <dbReference type="EMBL" id="CUR34638.1"/>
    </source>
</evidence>
<keyword evidence="1" id="KW-0472">Membrane</keyword>
<gene>
    <name evidence="2" type="ORF">PL9214650077</name>
</gene>
<protein>
    <submittedName>
        <fullName evidence="2">Uncharacterized protein</fullName>
    </submittedName>
</protein>
<dbReference type="Proteomes" id="UP000184315">
    <property type="component" value="Unassembled WGS sequence"/>
</dbReference>
<evidence type="ECO:0000256" key="1">
    <source>
        <dbReference type="SAM" id="Phobius"/>
    </source>
</evidence>
<dbReference type="AlphaFoldDB" id="A0A1J1LQY7"/>